<dbReference type="EMBL" id="CP097511">
    <property type="protein sequence ID" value="URE45471.1"/>
    <property type="molecule type" value="Genomic_DNA"/>
</dbReference>
<dbReference type="PANTHER" id="PTHR35302">
    <property type="match status" value="1"/>
</dbReference>
<keyword evidence="1" id="KW-0812">Transmembrane</keyword>
<name>A0A9E7L9M5_9LILI</name>
<dbReference type="InterPro" id="IPR021919">
    <property type="entry name" value="CCB1"/>
</dbReference>
<gene>
    <name evidence="2" type="ORF">MUK42_14988</name>
</gene>
<keyword evidence="1" id="KW-0472">Membrane</keyword>
<dbReference type="Proteomes" id="UP001055439">
    <property type="component" value="Chromosome 9"/>
</dbReference>
<reference evidence="2" key="1">
    <citation type="submission" date="2022-05" db="EMBL/GenBank/DDBJ databases">
        <title>The Musa troglodytarum L. genome provides insights into the mechanism of non-climacteric behaviour and enrichment of carotenoids.</title>
        <authorList>
            <person name="Wang J."/>
        </authorList>
    </citation>
    <scope>NUCLEOTIDE SEQUENCE</scope>
    <source>
        <tissue evidence="2">Leaf</tissue>
    </source>
</reference>
<feature type="transmembrane region" description="Helical" evidence="1">
    <location>
        <begin position="54"/>
        <end position="76"/>
    </location>
</feature>
<evidence type="ECO:0000313" key="2">
    <source>
        <dbReference type="EMBL" id="URE45471.1"/>
    </source>
</evidence>
<evidence type="ECO:0000256" key="1">
    <source>
        <dbReference type="SAM" id="Phobius"/>
    </source>
</evidence>
<keyword evidence="3" id="KW-1185">Reference proteome</keyword>
<accession>A0A9E7L9M5</accession>
<feature type="transmembrane region" description="Helical" evidence="1">
    <location>
        <begin position="82"/>
        <end position="98"/>
    </location>
</feature>
<sequence>MVQKTFVREDGAAVTPNQVAGEILSFFTRNNFAVSDRGETVTFEGMMVPSRGQAALLTFCTCISLASVGLVLSIAVPEGGNNWFWLTILSPLAGLYYWKRASRKEEIKVKMTVGDNGSISEIVVRGDDQQVEQMRKELRLSEKGMVYVKGIFER</sequence>
<dbReference type="Pfam" id="PF12046">
    <property type="entry name" value="CCB1"/>
    <property type="match status" value="1"/>
</dbReference>
<proteinExistence type="predicted"/>
<organism evidence="2 3">
    <name type="scientific">Musa troglodytarum</name>
    <name type="common">fe'i banana</name>
    <dbReference type="NCBI Taxonomy" id="320322"/>
    <lineage>
        <taxon>Eukaryota</taxon>
        <taxon>Viridiplantae</taxon>
        <taxon>Streptophyta</taxon>
        <taxon>Embryophyta</taxon>
        <taxon>Tracheophyta</taxon>
        <taxon>Spermatophyta</taxon>
        <taxon>Magnoliopsida</taxon>
        <taxon>Liliopsida</taxon>
        <taxon>Zingiberales</taxon>
        <taxon>Musaceae</taxon>
        <taxon>Musa</taxon>
    </lineage>
</organism>
<evidence type="ECO:0000313" key="3">
    <source>
        <dbReference type="Proteomes" id="UP001055439"/>
    </source>
</evidence>
<evidence type="ECO:0008006" key="4">
    <source>
        <dbReference type="Google" id="ProtNLM"/>
    </source>
</evidence>
<dbReference type="OrthoDB" id="447756at2759"/>
<protein>
    <recommendedName>
        <fullName evidence="4">Cofactor assembly of complex C subunit B</fullName>
    </recommendedName>
</protein>
<dbReference type="AlphaFoldDB" id="A0A9E7L9M5"/>
<keyword evidence="1" id="KW-1133">Transmembrane helix</keyword>
<dbReference type="PANTHER" id="PTHR35302:SF1">
    <property type="entry name" value="PROTEIN COFACTOR ASSEMBLY OF COMPLEX C SUBUNIT B CCB1, CHLOROPLASTIC"/>
    <property type="match status" value="1"/>
</dbReference>